<accession>A0A8H3M3E8</accession>
<gene>
    <name evidence="1" type="ORF">RCL2_002256900</name>
</gene>
<organism evidence="1 2">
    <name type="scientific">Rhizophagus clarus</name>
    <dbReference type="NCBI Taxonomy" id="94130"/>
    <lineage>
        <taxon>Eukaryota</taxon>
        <taxon>Fungi</taxon>
        <taxon>Fungi incertae sedis</taxon>
        <taxon>Mucoromycota</taxon>
        <taxon>Glomeromycotina</taxon>
        <taxon>Glomeromycetes</taxon>
        <taxon>Glomerales</taxon>
        <taxon>Glomeraceae</taxon>
        <taxon>Rhizophagus</taxon>
    </lineage>
</organism>
<reference evidence="1" key="1">
    <citation type="submission" date="2019-10" db="EMBL/GenBank/DDBJ databases">
        <title>Conservation and host-specific expression of non-tandemly repeated heterogenous ribosome RNA gene in arbuscular mycorrhizal fungi.</title>
        <authorList>
            <person name="Maeda T."/>
            <person name="Kobayashi Y."/>
            <person name="Nakagawa T."/>
            <person name="Ezawa T."/>
            <person name="Yamaguchi K."/>
            <person name="Bino T."/>
            <person name="Nishimoto Y."/>
            <person name="Shigenobu S."/>
            <person name="Kawaguchi M."/>
        </authorList>
    </citation>
    <scope>NUCLEOTIDE SEQUENCE</scope>
    <source>
        <strain evidence="1">HR1</strain>
    </source>
</reference>
<dbReference type="Proteomes" id="UP000615446">
    <property type="component" value="Unassembled WGS sequence"/>
</dbReference>
<evidence type="ECO:0000313" key="2">
    <source>
        <dbReference type="Proteomes" id="UP000615446"/>
    </source>
</evidence>
<protein>
    <submittedName>
        <fullName evidence="1">Uncharacterized protein</fullName>
    </submittedName>
</protein>
<evidence type="ECO:0000313" key="1">
    <source>
        <dbReference type="EMBL" id="GES95908.1"/>
    </source>
</evidence>
<name>A0A8H3M3E8_9GLOM</name>
<dbReference type="AlphaFoldDB" id="A0A8H3M3E8"/>
<proteinExistence type="predicted"/>
<dbReference type="EMBL" id="BLAL01000246">
    <property type="protein sequence ID" value="GES95908.1"/>
    <property type="molecule type" value="Genomic_DNA"/>
</dbReference>
<sequence>MKAFTKKNREPKIKDLSQQLLNNSIKFKPLNSNSFSGMLKYIVNMFQTLDLMEKWFGFSGIQVQNTEMPKW</sequence>
<comment type="caution">
    <text evidence="1">The sequence shown here is derived from an EMBL/GenBank/DDBJ whole genome shotgun (WGS) entry which is preliminary data.</text>
</comment>